<proteinExistence type="predicted"/>
<feature type="transmembrane region" description="Helical" evidence="1">
    <location>
        <begin position="24"/>
        <end position="41"/>
    </location>
</feature>
<dbReference type="AlphaFoldDB" id="A0A9Q9ILR1"/>
<feature type="transmembrane region" description="Helical" evidence="1">
    <location>
        <begin position="61"/>
        <end position="81"/>
    </location>
</feature>
<accession>A0A9Q9ILR1</accession>
<keyword evidence="1" id="KW-0812">Transmembrane</keyword>
<gene>
    <name evidence="2" type="ORF">Daura_21210</name>
</gene>
<evidence type="ECO:0000313" key="3">
    <source>
        <dbReference type="Proteomes" id="UP001058003"/>
    </source>
</evidence>
<dbReference type="KEGG" id="daur:Daura_21210"/>
<reference evidence="2" key="1">
    <citation type="submission" date="2021-04" db="EMBL/GenBank/DDBJ databases">
        <title>Dactylosporangium aurantiacum NRRL B-8018 full assembly.</title>
        <authorList>
            <person name="Hartkoorn R.C."/>
            <person name="Beaudoing E."/>
            <person name="Hot D."/>
        </authorList>
    </citation>
    <scope>NUCLEOTIDE SEQUENCE</scope>
    <source>
        <strain evidence="2">NRRL B-8018</strain>
    </source>
</reference>
<protein>
    <submittedName>
        <fullName evidence="2">Uncharacterized protein</fullName>
    </submittedName>
</protein>
<keyword evidence="3" id="KW-1185">Reference proteome</keyword>
<dbReference type="InterPro" id="IPR045713">
    <property type="entry name" value="DUF6069"/>
</dbReference>
<keyword evidence="1" id="KW-1133">Transmembrane helix</keyword>
<dbReference type="EMBL" id="CP073767">
    <property type="protein sequence ID" value="UWZ58472.1"/>
    <property type="molecule type" value="Genomic_DNA"/>
</dbReference>
<name>A0A9Q9ILR1_9ACTN</name>
<feature type="transmembrane region" description="Helical" evidence="1">
    <location>
        <begin position="124"/>
        <end position="142"/>
    </location>
</feature>
<sequence length="147" mass="15106">MTDVVQAQTPAVGGATARRRRTRALAVLGAVVATALIWVVAEPLLGNDLVVVQPGQPAQDLGLAAVAVVTLGVALLGWAALAVLERLTRHGTLIWSVLAAVVLLLSFAPVAGVEATAGTKVTLAVMHLAVGAVLLPTFWLTAARRRP</sequence>
<dbReference type="RefSeq" id="WP_033366545.1">
    <property type="nucleotide sequence ID" value="NZ_CP073767.1"/>
</dbReference>
<dbReference type="Pfam" id="PF19545">
    <property type="entry name" value="DUF6069"/>
    <property type="match status" value="1"/>
</dbReference>
<organism evidence="2 3">
    <name type="scientific">Dactylosporangium aurantiacum</name>
    <dbReference type="NCBI Taxonomy" id="35754"/>
    <lineage>
        <taxon>Bacteria</taxon>
        <taxon>Bacillati</taxon>
        <taxon>Actinomycetota</taxon>
        <taxon>Actinomycetes</taxon>
        <taxon>Micromonosporales</taxon>
        <taxon>Micromonosporaceae</taxon>
        <taxon>Dactylosporangium</taxon>
    </lineage>
</organism>
<dbReference type="OrthoDB" id="3482556at2"/>
<keyword evidence="1" id="KW-0472">Membrane</keyword>
<evidence type="ECO:0000313" key="2">
    <source>
        <dbReference type="EMBL" id="UWZ58472.1"/>
    </source>
</evidence>
<dbReference type="Proteomes" id="UP001058003">
    <property type="component" value="Chromosome"/>
</dbReference>
<evidence type="ECO:0000256" key="1">
    <source>
        <dbReference type="SAM" id="Phobius"/>
    </source>
</evidence>
<feature type="transmembrane region" description="Helical" evidence="1">
    <location>
        <begin position="93"/>
        <end position="112"/>
    </location>
</feature>